<evidence type="ECO:0000259" key="3">
    <source>
        <dbReference type="Pfam" id="PF00501"/>
    </source>
</evidence>
<keyword evidence="1" id="KW-0547">Nucleotide-binding</keyword>
<dbReference type="PANTHER" id="PTHR43272:SF33">
    <property type="entry name" value="AMP-BINDING DOMAIN-CONTAINING PROTEIN-RELATED"/>
    <property type="match status" value="1"/>
</dbReference>
<dbReference type="Pfam" id="PF23562">
    <property type="entry name" value="AMP-binding_C_3"/>
    <property type="match status" value="1"/>
</dbReference>
<dbReference type="RefSeq" id="WP_379843619.1">
    <property type="nucleotide sequence ID" value="NZ_JBHSMA010000002.1"/>
</dbReference>
<accession>A0ABW0I888</accession>
<protein>
    <submittedName>
        <fullName evidence="4">AMP-binding protein</fullName>
    </submittedName>
</protein>
<sequence>MNTLRSDFQKGQTLLDYFYYWEKQQPKKVYLRQPQGDRYLDFTWRAVGKQARTLATYLNSLGLPPKSNIGLLSKNCAHWIIADLAILLSGHVSVPFYPTLTANQLRQVLDHSDCSVLFVGKLDKWDEMKTGVPYSLHCIAFPAESLSGGQPDPDHAQWADILARFEPMTDNPQPHSDDLFTIVYTSGTIGNPKGVKMPYKAMISAIDATKPLMHVDVPEPRFFSYLPLCHIAERNMVEALSLITGGTVYFVESMATFARNLATARPTHFLGVPRIWLKFQQNILAKLPQPQLDRLLKLPLVSGLVKRSLRVALGLNNARLILTGAAPTPVPLIRWFRQLGIHIQEAYGMTENLGVVSLMPPDTIRDGTVGKLYEGIQVKFDPITGELMTRSDWSMRGYFREPDMTAAALDSEGWLHTGDVGSLDEEGFLTIMGRVKEIYKTTKGEYVAPALIETGFSENSFVDQICVAVQQLPQPIALIVLSETGQKAEKDEVSQSLEETLNTLNPSLHTYQRVKKAVIVKEPWTVDNDMMTPSLKIRRKIIESRYQPKLQPWLEREETVIWEG</sequence>
<dbReference type="Pfam" id="PF00501">
    <property type="entry name" value="AMP-binding"/>
    <property type="match status" value="1"/>
</dbReference>
<dbReference type="InterPro" id="IPR042099">
    <property type="entry name" value="ANL_N_sf"/>
</dbReference>
<evidence type="ECO:0000313" key="5">
    <source>
        <dbReference type="Proteomes" id="UP001596106"/>
    </source>
</evidence>
<keyword evidence="2" id="KW-0067">ATP-binding</keyword>
<evidence type="ECO:0000256" key="2">
    <source>
        <dbReference type="ARBA" id="ARBA00022840"/>
    </source>
</evidence>
<evidence type="ECO:0000313" key="4">
    <source>
        <dbReference type="EMBL" id="MFC5409528.1"/>
    </source>
</evidence>
<dbReference type="InterPro" id="IPR000873">
    <property type="entry name" value="AMP-dep_synth/lig_dom"/>
</dbReference>
<dbReference type="Gene3D" id="3.40.50.12780">
    <property type="entry name" value="N-terminal domain of ligase-like"/>
    <property type="match status" value="1"/>
</dbReference>
<gene>
    <name evidence="4" type="ORF">ACFPMF_09430</name>
</gene>
<dbReference type="SUPFAM" id="SSF56801">
    <property type="entry name" value="Acetyl-CoA synthetase-like"/>
    <property type="match status" value="1"/>
</dbReference>
<dbReference type="EMBL" id="JBHSMA010000002">
    <property type="protein sequence ID" value="MFC5409528.1"/>
    <property type="molecule type" value="Genomic_DNA"/>
</dbReference>
<dbReference type="PANTHER" id="PTHR43272">
    <property type="entry name" value="LONG-CHAIN-FATTY-ACID--COA LIGASE"/>
    <property type="match status" value="1"/>
</dbReference>
<reference evidence="5" key="1">
    <citation type="journal article" date="2019" name="Int. J. Syst. Evol. Microbiol.">
        <title>The Global Catalogue of Microorganisms (GCM) 10K type strain sequencing project: providing services to taxonomists for standard genome sequencing and annotation.</title>
        <authorList>
            <consortium name="The Broad Institute Genomics Platform"/>
            <consortium name="The Broad Institute Genome Sequencing Center for Infectious Disease"/>
            <person name="Wu L."/>
            <person name="Ma J."/>
        </authorList>
    </citation>
    <scope>NUCLEOTIDE SEQUENCE [LARGE SCALE GENOMIC DNA]</scope>
    <source>
        <strain evidence="5">CCUG 55250</strain>
    </source>
</reference>
<proteinExistence type="predicted"/>
<evidence type="ECO:0000256" key="1">
    <source>
        <dbReference type="ARBA" id="ARBA00022741"/>
    </source>
</evidence>
<comment type="caution">
    <text evidence="4">The sequence shown here is derived from an EMBL/GenBank/DDBJ whole genome shotgun (WGS) entry which is preliminary data.</text>
</comment>
<feature type="domain" description="AMP-dependent synthetase/ligase" evidence="3">
    <location>
        <begin position="21"/>
        <end position="399"/>
    </location>
</feature>
<dbReference type="PROSITE" id="PS00455">
    <property type="entry name" value="AMP_BINDING"/>
    <property type="match status" value="1"/>
</dbReference>
<dbReference type="Proteomes" id="UP001596106">
    <property type="component" value="Unassembled WGS sequence"/>
</dbReference>
<dbReference type="InterPro" id="IPR020845">
    <property type="entry name" value="AMP-binding_CS"/>
</dbReference>
<name>A0ABW0I888_9BACT</name>
<organism evidence="4 5">
    <name type="scientific">Larkinella bovis</name>
    <dbReference type="NCBI Taxonomy" id="683041"/>
    <lineage>
        <taxon>Bacteria</taxon>
        <taxon>Pseudomonadati</taxon>
        <taxon>Bacteroidota</taxon>
        <taxon>Cytophagia</taxon>
        <taxon>Cytophagales</taxon>
        <taxon>Spirosomataceae</taxon>
        <taxon>Larkinella</taxon>
    </lineage>
</organism>
<keyword evidence="5" id="KW-1185">Reference proteome</keyword>